<sequence>MSRCATVLDFRTWPTGAKENIVFGEEEICKQSKRFKLNERELIRTFREFVKSPDVMPEKILYHKNTAHHSCVIKRVFSQMNIIVMPDMAAPLTETIKNIKFIRISQLILGEYCPLERAFLVYISCKG</sequence>
<evidence type="ECO:0000313" key="2">
    <source>
        <dbReference type="Proteomes" id="UP001159363"/>
    </source>
</evidence>
<gene>
    <name evidence="1" type="ORF">PR048_013614</name>
</gene>
<proteinExistence type="predicted"/>
<protein>
    <submittedName>
        <fullName evidence="1">Uncharacterized protein</fullName>
    </submittedName>
</protein>
<feature type="non-terminal residue" evidence="1">
    <location>
        <position position="127"/>
    </location>
</feature>
<comment type="caution">
    <text evidence="1">The sequence shown here is derived from an EMBL/GenBank/DDBJ whole genome shotgun (WGS) entry which is preliminary data.</text>
</comment>
<dbReference type="Proteomes" id="UP001159363">
    <property type="component" value="Chromosome X"/>
</dbReference>
<name>A0ABQ9HSN9_9NEOP</name>
<organism evidence="1 2">
    <name type="scientific">Dryococelus australis</name>
    <dbReference type="NCBI Taxonomy" id="614101"/>
    <lineage>
        <taxon>Eukaryota</taxon>
        <taxon>Metazoa</taxon>
        <taxon>Ecdysozoa</taxon>
        <taxon>Arthropoda</taxon>
        <taxon>Hexapoda</taxon>
        <taxon>Insecta</taxon>
        <taxon>Pterygota</taxon>
        <taxon>Neoptera</taxon>
        <taxon>Polyneoptera</taxon>
        <taxon>Phasmatodea</taxon>
        <taxon>Verophasmatodea</taxon>
        <taxon>Anareolatae</taxon>
        <taxon>Phasmatidae</taxon>
        <taxon>Eurycanthinae</taxon>
        <taxon>Dryococelus</taxon>
    </lineage>
</organism>
<evidence type="ECO:0000313" key="1">
    <source>
        <dbReference type="EMBL" id="KAJ8887399.1"/>
    </source>
</evidence>
<dbReference type="EMBL" id="JARBHB010000004">
    <property type="protein sequence ID" value="KAJ8887399.1"/>
    <property type="molecule type" value="Genomic_DNA"/>
</dbReference>
<keyword evidence="2" id="KW-1185">Reference proteome</keyword>
<reference evidence="1 2" key="1">
    <citation type="submission" date="2023-02" db="EMBL/GenBank/DDBJ databases">
        <title>LHISI_Scaffold_Assembly.</title>
        <authorList>
            <person name="Stuart O.P."/>
            <person name="Cleave R."/>
            <person name="Magrath M.J.L."/>
            <person name="Mikheyev A.S."/>
        </authorList>
    </citation>
    <scope>NUCLEOTIDE SEQUENCE [LARGE SCALE GENOMIC DNA]</scope>
    <source>
        <strain evidence="1">Daus_M_001</strain>
        <tissue evidence="1">Leg muscle</tissue>
    </source>
</reference>
<accession>A0ABQ9HSN9</accession>